<dbReference type="SMART" id="SM01049">
    <property type="entry name" value="Cache_2"/>
    <property type="match status" value="1"/>
</dbReference>
<name>A0A4P8IU28_9BURK</name>
<dbReference type="InterPro" id="IPR003660">
    <property type="entry name" value="HAMP_dom"/>
</dbReference>
<feature type="domain" description="Methyl-accepting transducer" evidence="10">
    <location>
        <begin position="270"/>
        <end position="499"/>
    </location>
</feature>
<dbReference type="RefSeq" id="WP_137334669.1">
    <property type="nucleotide sequence ID" value="NZ_CP040078.1"/>
</dbReference>
<evidence type="ECO:0000256" key="7">
    <source>
        <dbReference type="ARBA" id="ARBA00029447"/>
    </source>
</evidence>
<dbReference type="Gene3D" id="1.10.287.950">
    <property type="entry name" value="Methyl-accepting chemotaxis protein"/>
    <property type="match status" value="1"/>
</dbReference>
<evidence type="ECO:0000313" key="13">
    <source>
        <dbReference type="Proteomes" id="UP000298656"/>
    </source>
</evidence>
<feature type="domain" description="HAMP" evidence="11">
    <location>
        <begin position="224"/>
        <end position="265"/>
    </location>
</feature>
<organism evidence="12 13">
    <name type="scientific">Trinickia violacea</name>
    <dbReference type="NCBI Taxonomy" id="2571746"/>
    <lineage>
        <taxon>Bacteria</taxon>
        <taxon>Pseudomonadati</taxon>
        <taxon>Pseudomonadota</taxon>
        <taxon>Betaproteobacteria</taxon>
        <taxon>Burkholderiales</taxon>
        <taxon>Burkholderiaceae</taxon>
        <taxon>Trinickia</taxon>
    </lineage>
</organism>
<comment type="subcellular location">
    <subcellularLocation>
        <location evidence="1">Cell membrane</location>
        <topology evidence="1">Multi-pass membrane protein</topology>
    </subcellularLocation>
</comment>
<dbReference type="SUPFAM" id="SSF58104">
    <property type="entry name" value="Methyl-accepting chemotaxis protein (MCP) signaling domain"/>
    <property type="match status" value="1"/>
</dbReference>
<dbReference type="Pfam" id="PF17200">
    <property type="entry name" value="sCache_2"/>
    <property type="match status" value="1"/>
</dbReference>
<evidence type="ECO:0000256" key="3">
    <source>
        <dbReference type="ARBA" id="ARBA00022481"/>
    </source>
</evidence>
<dbReference type="SMART" id="SM00283">
    <property type="entry name" value="MA"/>
    <property type="match status" value="1"/>
</dbReference>
<evidence type="ECO:0000256" key="5">
    <source>
        <dbReference type="ARBA" id="ARBA00022989"/>
    </source>
</evidence>
<dbReference type="AlphaFoldDB" id="A0A4P8IU28"/>
<keyword evidence="13" id="KW-1185">Reference proteome</keyword>
<dbReference type="PRINTS" id="PR00260">
    <property type="entry name" value="CHEMTRNSDUCR"/>
</dbReference>
<dbReference type="PANTHER" id="PTHR43531:SF14">
    <property type="entry name" value="METHYL-ACCEPTING CHEMOTAXIS PROTEIN I-RELATED"/>
    <property type="match status" value="1"/>
</dbReference>
<keyword evidence="4 9" id="KW-0812">Transmembrane</keyword>
<proteinExistence type="inferred from homology"/>
<evidence type="ECO:0000259" key="10">
    <source>
        <dbReference type="PROSITE" id="PS50111"/>
    </source>
</evidence>
<protein>
    <submittedName>
        <fullName evidence="12">Methyl-accepting chemotaxis protein</fullName>
    </submittedName>
</protein>
<evidence type="ECO:0000256" key="4">
    <source>
        <dbReference type="ARBA" id="ARBA00022692"/>
    </source>
</evidence>
<dbReference type="InterPro" id="IPR051310">
    <property type="entry name" value="MCP_chemotaxis"/>
</dbReference>
<dbReference type="PROSITE" id="PS51257">
    <property type="entry name" value="PROKAR_LIPOPROTEIN"/>
    <property type="match status" value="1"/>
</dbReference>
<dbReference type="GO" id="GO:0005886">
    <property type="term" value="C:plasma membrane"/>
    <property type="evidence" value="ECO:0007669"/>
    <property type="project" value="UniProtKB-SubCell"/>
</dbReference>
<evidence type="ECO:0000259" key="11">
    <source>
        <dbReference type="PROSITE" id="PS50885"/>
    </source>
</evidence>
<accession>A0A4P8IU28</accession>
<dbReference type="PROSITE" id="PS50111">
    <property type="entry name" value="CHEMOTAXIS_TRANSDUC_2"/>
    <property type="match status" value="1"/>
</dbReference>
<keyword evidence="2" id="KW-1003">Cell membrane</keyword>
<evidence type="ECO:0000256" key="2">
    <source>
        <dbReference type="ARBA" id="ARBA00022475"/>
    </source>
</evidence>
<dbReference type="InterPro" id="IPR004089">
    <property type="entry name" value="MCPsignal_dom"/>
</dbReference>
<dbReference type="CDD" id="cd11386">
    <property type="entry name" value="MCP_signal"/>
    <property type="match status" value="1"/>
</dbReference>
<dbReference type="PROSITE" id="PS50885">
    <property type="entry name" value="HAMP"/>
    <property type="match status" value="1"/>
</dbReference>
<dbReference type="GO" id="GO:0007165">
    <property type="term" value="P:signal transduction"/>
    <property type="evidence" value="ECO:0007669"/>
    <property type="project" value="UniProtKB-KW"/>
</dbReference>
<evidence type="ECO:0000256" key="9">
    <source>
        <dbReference type="SAM" id="Phobius"/>
    </source>
</evidence>
<dbReference type="PANTHER" id="PTHR43531">
    <property type="entry name" value="PROTEIN ICFG"/>
    <property type="match status" value="1"/>
</dbReference>
<evidence type="ECO:0000313" key="12">
    <source>
        <dbReference type="EMBL" id="QCP51896.1"/>
    </source>
</evidence>
<feature type="transmembrane region" description="Helical" evidence="9">
    <location>
        <begin position="187"/>
        <end position="208"/>
    </location>
</feature>
<reference evidence="12 13" key="1">
    <citation type="submission" date="2019-05" db="EMBL/GenBank/DDBJ databases">
        <title>Burkholderia sp. DHOD12, isolated from subtropical forest soil.</title>
        <authorList>
            <person name="Gao Z.-H."/>
            <person name="Qiu L.-H."/>
        </authorList>
    </citation>
    <scope>NUCLEOTIDE SEQUENCE [LARGE SCALE GENOMIC DNA]</scope>
    <source>
        <strain evidence="12 13">DHOD12</strain>
    </source>
</reference>
<keyword evidence="3" id="KW-0488">Methylation</keyword>
<evidence type="ECO:0000256" key="1">
    <source>
        <dbReference type="ARBA" id="ARBA00004651"/>
    </source>
</evidence>
<comment type="similarity">
    <text evidence="7">Belongs to the methyl-accepting chemotaxis (MCP) protein family.</text>
</comment>
<gene>
    <name evidence="12" type="ORF">FAZ95_22000</name>
</gene>
<dbReference type="FunFam" id="1.10.287.950:FF:000001">
    <property type="entry name" value="Methyl-accepting chemotaxis sensory transducer"/>
    <property type="match status" value="1"/>
</dbReference>
<dbReference type="InterPro" id="IPR004090">
    <property type="entry name" value="Chemotax_Me-accpt_rcpt"/>
</dbReference>
<dbReference type="GO" id="GO:0006935">
    <property type="term" value="P:chemotaxis"/>
    <property type="evidence" value="ECO:0007669"/>
    <property type="project" value="InterPro"/>
</dbReference>
<dbReference type="EMBL" id="CP040078">
    <property type="protein sequence ID" value="QCP51896.1"/>
    <property type="molecule type" value="Genomic_DNA"/>
</dbReference>
<dbReference type="KEGG" id="tvl:FAZ95_22000"/>
<dbReference type="Gene3D" id="3.30.450.20">
    <property type="entry name" value="PAS domain"/>
    <property type="match status" value="1"/>
</dbReference>
<dbReference type="Proteomes" id="UP000298656">
    <property type="component" value="Chromosome 2"/>
</dbReference>
<dbReference type="OrthoDB" id="8555762at2"/>
<evidence type="ECO:0000256" key="8">
    <source>
        <dbReference type="PROSITE-ProRule" id="PRU00284"/>
    </source>
</evidence>
<dbReference type="InterPro" id="IPR033480">
    <property type="entry name" value="sCache_2"/>
</dbReference>
<keyword evidence="6 9" id="KW-0472">Membrane</keyword>
<keyword evidence="8" id="KW-0807">Transducer</keyword>
<dbReference type="GO" id="GO:0004888">
    <property type="term" value="F:transmembrane signaling receptor activity"/>
    <property type="evidence" value="ECO:0007669"/>
    <property type="project" value="InterPro"/>
</dbReference>
<keyword evidence="5 9" id="KW-1133">Transmembrane helix</keyword>
<dbReference type="Pfam" id="PF00015">
    <property type="entry name" value="MCPsignal"/>
    <property type="match status" value="1"/>
</dbReference>
<evidence type="ECO:0000256" key="6">
    <source>
        <dbReference type="ARBA" id="ARBA00023136"/>
    </source>
</evidence>
<sequence length="539" mass="57671">MRTKTFAQKLWLPLYLSLACLIAVTAFQAWSSRVVRIEERKSDLANNADNVISLVSEYADLEKQGVMTRDAAQKEALARIKGLRFGKDGYYTVMTDEPKMLMHPFKPELVGRALGDFKDANGTLLYRDAVDVAKASGAGFIHYVWPRPGEEKPVPKLTRVSTFKPWGWVFLNGVYTDDIDSAFRHSLIQSGAILAIAGLMLSAVVILLNRSLNRTLGGDPEYAAETARRIARGDLSVRIKTTGTSERSVLYAMEEMRSQLARTVGEIRTSAESIKSATQEIAVGNTDLSQRTEEQAASLQETASSMEQMTSMVTNNADNASRANELANTASEIADRGGQAVEKVIGTMQEISSSSAKIGEIVSVIEGIAFQTNILALNAAVEAARAGEQGRGFAVVASEVRTLALRAATAAKDVKRLVQESVATVGNGSVMVSEAGSAIREVVTAVKRVDSIIHEIAAASSEQRSGIQQVGNAISQMDSATQQNAALVEQAAAAAQSLSEQASGLAQIVSTFRLGNAELAPDTDEHSLVPAEIADVAYA</sequence>